<dbReference type="InterPro" id="IPR041469">
    <property type="entry name" value="Subtilisin-like_FN3"/>
</dbReference>
<dbReference type="GO" id="GO:0004252">
    <property type="term" value="F:serine-type endopeptidase activity"/>
    <property type="evidence" value="ECO:0007669"/>
    <property type="project" value="UniProtKB-UniRule"/>
</dbReference>
<dbReference type="EMBL" id="BPVZ01000037">
    <property type="protein sequence ID" value="GKV12986.1"/>
    <property type="molecule type" value="Genomic_DNA"/>
</dbReference>
<dbReference type="InterPro" id="IPR000209">
    <property type="entry name" value="Peptidase_S8/S53_dom"/>
</dbReference>
<evidence type="ECO:0000256" key="3">
    <source>
        <dbReference type="ARBA" id="ARBA00022670"/>
    </source>
</evidence>
<dbReference type="PROSITE" id="PS00136">
    <property type="entry name" value="SUBTILASE_ASP"/>
    <property type="match status" value="1"/>
</dbReference>
<feature type="active site" description="Charge relay system" evidence="8 9">
    <location>
        <position position="132"/>
    </location>
</feature>
<dbReference type="AlphaFoldDB" id="A0AAV5JPT4"/>
<sequence>MATTSTATSINEQQTYIVHMDKAKIASKDNSRKWYEAVIGSIIDPSASAQKEDSASSPQLLYVYEKITGFAAKLSKKQLESLRQLNGFLSATPDELLKLHTTHSPQFLGLERGKGLWNSKNLESDVIVGVVDSGIWPEHDSFKDSTMSPVPSRWKGICEEGTNFTASNCNRRLIGARAYYKGYEAAGGRIHETEDYKSARDAQGHGTHVSSTAAGSLVKNASFLGLAKGSASGIRYTSRIAAYKVCWHRGCAGSDILAAMDQAILDGVDVLSLSLGSYDKPYYRNNIAIGAFHAIRNGIFVSCSAGNSGPYSSSVGNTAPWITTVAASYLDRSFLATVKLGNRQTFKGSSLYTGKSTMQLPIAYGKSAGYEDAGYCYQGSLNRTLVKGKIVLCELGNFSRAELADNVKLAGGDGMIVLNDDKHGEELIAEAYLLPAIAVGATAGKAIKKYISSNKKATASIAFYGTVYGNRASSMAAFSARGPSKIGPEVIKPDITAPGVNILAAWPPLSSPTYANSDKRSVPFNILSGTSMSCPHVSGMAALIKSVHTNWSPAAIKSALMTTAYTLDNTKNPMLDVATLSAATPFAFGSGHVNPEIASNPGLIYNITEVDYLNHLCSLGYTSDQVTLFTGSSSHFSCPSTRTPLGDLNYPSFAVNFKGNVQNNTVTFKRTVTNVGAPRSSYTVQVQEPKDTIVTVKPTVLSFKKLGEELSYTVSFVGRRGKTSRGLSNSFGALLWVSGKYTVRSPIAVSWS</sequence>
<evidence type="ECO:0000259" key="11">
    <source>
        <dbReference type="Pfam" id="PF00082"/>
    </source>
</evidence>
<dbReference type="FunFam" id="3.40.50.200:FF:000006">
    <property type="entry name" value="Subtilisin-like protease SBT1.5"/>
    <property type="match status" value="1"/>
</dbReference>
<reference evidence="15 16" key="1">
    <citation type="journal article" date="2021" name="Commun. Biol.">
        <title>The genome of Shorea leprosula (Dipterocarpaceae) highlights the ecological relevance of drought in aseasonal tropical rainforests.</title>
        <authorList>
            <person name="Ng K.K.S."/>
            <person name="Kobayashi M.J."/>
            <person name="Fawcett J.A."/>
            <person name="Hatakeyama M."/>
            <person name="Paape T."/>
            <person name="Ng C.H."/>
            <person name="Ang C.C."/>
            <person name="Tnah L.H."/>
            <person name="Lee C.T."/>
            <person name="Nishiyama T."/>
            <person name="Sese J."/>
            <person name="O'Brien M.J."/>
            <person name="Copetti D."/>
            <person name="Mohd Noor M.I."/>
            <person name="Ong R.C."/>
            <person name="Putra M."/>
            <person name="Sireger I.Z."/>
            <person name="Indrioko S."/>
            <person name="Kosugi Y."/>
            <person name="Izuno A."/>
            <person name="Isagi Y."/>
            <person name="Lee S.L."/>
            <person name="Shimizu K.K."/>
        </authorList>
    </citation>
    <scope>NUCLEOTIDE SEQUENCE [LARGE SCALE GENOMIC DNA]</scope>
    <source>
        <strain evidence="15">214</strain>
    </source>
</reference>
<dbReference type="Pfam" id="PF02225">
    <property type="entry name" value="PA"/>
    <property type="match status" value="1"/>
</dbReference>
<feature type="active site" description="Charge relay system" evidence="8 9">
    <location>
        <position position="531"/>
    </location>
</feature>
<organism evidence="15 16">
    <name type="scientific">Rubroshorea leprosula</name>
    <dbReference type="NCBI Taxonomy" id="152421"/>
    <lineage>
        <taxon>Eukaryota</taxon>
        <taxon>Viridiplantae</taxon>
        <taxon>Streptophyta</taxon>
        <taxon>Embryophyta</taxon>
        <taxon>Tracheophyta</taxon>
        <taxon>Spermatophyta</taxon>
        <taxon>Magnoliopsida</taxon>
        <taxon>eudicotyledons</taxon>
        <taxon>Gunneridae</taxon>
        <taxon>Pentapetalae</taxon>
        <taxon>rosids</taxon>
        <taxon>malvids</taxon>
        <taxon>Malvales</taxon>
        <taxon>Dipterocarpaceae</taxon>
        <taxon>Rubroshorea</taxon>
    </lineage>
</organism>
<dbReference type="PROSITE" id="PS51892">
    <property type="entry name" value="SUBTILASE"/>
    <property type="match status" value="1"/>
</dbReference>
<keyword evidence="16" id="KW-1185">Reference proteome</keyword>
<dbReference type="FunFam" id="2.60.40.2310:FF:000001">
    <property type="entry name" value="Subtilisin-like protease SBT1.5"/>
    <property type="match status" value="1"/>
</dbReference>
<dbReference type="InterPro" id="IPR045051">
    <property type="entry name" value="SBT"/>
</dbReference>
<protein>
    <recommendedName>
        <fullName evidence="17">Subtilisin-like protease SBT1.1</fullName>
    </recommendedName>
</protein>
<dbReference type="Pfam" id="PF00082">
    <property type="entry name" value="Peptidase_S8"/>
    <property type="match status" value="1"/>
</dbReference>
<evidence type="ECO:0000256" key="6">
    <source>
        <dbReference type="ARBA" id="ARBA00022825"/>
    </source>
</evidence>
<comment type="subcellular location">
    <subcellularLocation>
        <location evidence="1">Secreted</location>
    </subcellularLocation>
</comment>
<dbReference type="Proteomes" id="UP001054252">
    <property type="component" value="Unassembled WGS sequence"/>
</dbReference>
<evidence type="ECO:0000313" key="16">
    <source>
        <dbReference type="Proteomes" id="UP001054252"/>
    </source>
</evidence>
<evidence type="ECO:0000256" key="2">
    <source>
        <dbReference type="ARBA" id="ARBA00011073"/>
    </source>
</evidence>
<dbReference type="Pfam" id="PF05922">
    <property type="entry name" value="Inhibitor_I9"/>
    <property type="match status" value="1"/>
</dbReference>
<dbReference type="PROSITE" id="PS00138">
    <property type="entry name" value="SUBTILASE_SER"/>
    <property type="match status" value="1"/>
</dbReference>
<dbReference type="InterPro" id="IPR003137">
    <property type="entry name" value="PA_domain"/>
</dbReference>
<dbReference type="InterPro" id="IPR037045">
    <property type="entry name" value="S8pro/Inhibitor_I9_sf"/>
</dbReference>
<accession>A0AAV5JPT4</accession>
<dbReference type="Pfam" id="PF17766">
    <property type="entry name" value="fn3_6"/>
    <property type="match status" value="1"/>
</dbReference>
<comment type="similarity">
    <text evidence="2 9 10">Belongs to the peptidase S8 family.</text>
</comment>
<keyword evidence="4" id="KW-0732">Signal</keyword>
<evidence type="ECO:0000256" key="7">
    <source>
        <dbReference type="ARBA" id="ARBA00023180"/>
    </source>
</evidence>
<evidence type="ECO:0000313" key="15">
    <source>
        <dbReference type="EMBL" id="GKV12986.1"/>
    </source>
</evidence>
<evidence type="ECO:0000256" key="8">
    <source>
        <dbReference type="PIRSR" id="PIRSR615500-1"/>
    </source>
</evidence>
<dbReference type="GO" id="GO:0005576">
    <property type="term" value="C:extracellular region"/>
    <property type="evidence" value="ECO:0007669"/>
    <property type="project" value="UniProtKB-SubCell"/>
</dbReference>
<dbReference type="CDD" id="cd02120">
    <property type="entry name" value="PA_subtilisin_like"/>
    <property type="match status" value="1"/>
</dbReference>
<keyword evidence="7" id="KW-0325">Glycoprotein</keyword>
<feature type="domain" description="Subtilisin-like protease fibronectin type-III" evidence="14">
    <location>
        <begin position="647"/>
        <end position="749"/>
    </location>
</feature>
<dbReference type="PROSITE" id="PS00137">
    <property type="entry name" value="SUBTILASE_HIS"/>
    <property type="match status" value="1"/>
</dbReference>
<feature type="domain" description="Inhibitor I9" evidence="13">
    <location>
        <begin position="15"/>
        <end position="100"/>
    </location>
</feature>
<dbReference type="InterPro" id="IPR034197">
    <property type="entry name" value="Peptidases_S8_3"/>
</dbReference>
<dbReference type="InterPro" id="IPR023828">
    <property type="entry name" value="Peptidase_S8_Ser-AS"/>
</dbReference>
<feature type="domain" description="PA" evidence="12">
    <location>
        <begin position="375"/>
        <end position="447"/>
    </location>
</feature>
<evidence type="ECO:0000256" key="5">
    <source>
        <dbReference type="ARBA" id="ARBA00022801"/>
    </source>
</evidence>
<dbReference type="InterPro" id="IPR010259">
    <property type="entry name" value="S8pro/Inhibitor_I9"/>
</dbReference>
<dbReference type="Gene3D" id="2.60.40.2310">
    <property type="match status" value="1"/>
</dbReference>
<dbReference type="InterPro" id="IPR022398">
    <property type="entry name" value="Peptidase_S8_His-AS"/>
</dbReference>
<dbReference type="GO" id="GO:0006508">
    <property type="term" value="P:proteolysis"/>
    <property type="evidence" value="ECO:0007669"/>
    <property type="project" value="UniProtKB-KW"/>
</dbReference>
<dbReference type="Gene3D" id="3.30.70.80">
    <property type="entry name" value="Peptidase S8 propeptide/proteinase inhibitor I9"/>
    <property type="match status" value="1"/>
</dbReference>
<keyword evidence="6 9" id="KW-0720">Serine protease</keyword>
<evidence type="ECO:0000256" key="9">
    <source>
        <dbReference type="PROSITE-ProRule" id="PRU01240"/>
    </source>
</evidence>
<evidence type="ECO:0000259" key="12">
    <source>
        <dbReference type="Pfam" id="PF02225"/>
    </source>
</evidence>
<dbReference type="FunFam" id="3.50.30.30:FF:000005">
    <property type="entry name" value="subtilisin-like protease SBT1.5"/>
    <property type="match status" value="1"/>
</dbReference>
<dbReference type="InterPro" id="IPR015500">
    <property type="entry name" value="Peptidase_S8_subtilisin-rel"/>
</dbReference>
<evidence type="ECO:0000256" key="1">
    <source>
        <dbReference type="ARBA" id="ARBA00004613"/>
    </source>
</evidence>
<keyword evidence="5 9" id="KW-0378">Hydrolase</keyword>
<dbReference type="SUPFAM" id="SSF52743">
    <property type="entry name" value="Subtilisin-like"/>
    <property type="match status" value="1"/>
</dbReference>
<dbReference type="PRINTS" id="PR00723">
    <property type="entry name" value="SUBTILISIN"/>
</dbReference>
<dbReference type="CDD" id="cd04852">
    <property type="entry name" value="Peptidases_S8_3"/>
    <property type="match status" value="1"/>
</dbReference>
<evidence type="ECO:0000259" key="14">
    <source>
        <dbReference type="Pfam" id="PF17766"/>
    </source>
</evidence>
<dbReference type="PANTHER" id="PTHR10795">
    <property type="entry name" value="PROPROTEIN CONVERTASE SUBTILISIN/KEXIN"/>
    <property type="match status" value="1"/>
</dbReference>
<evidence type="ECO:0000259" key="13">
    <source>
        <dbReference type="Pfam" id="PF05922"/>
    </source>
</evidence>
<dbReference type="Gene3D" id="3.40.50.200">
    <property type="entry name" value="Peptidase S8/S53 domain"/>
    <property type="match status" value="1"/>
</dbReference>
<dbReference type="Gene3D" id="3.50.30.30">
    <property type="match status" value="1"/>
</dbReference>
<dbReference type="InterPro" id="IPR023827">
    <property type="entry name" value="Peptidase_S8_Asp-AS"/>
</dbReference>
<dbReference type="InterPro" id="IPR036852">
    <property type="entry name" value="Peptidase_S8/S53_dom_sf"/>
</dbReference>
<evidence type="ECO:0000256" key="10">
    <source>
        <dbReference type="RuleBase" id="RU003355"/>
    </source>
</evidence>
<proteinExistence type="inferred from homology"/>
<gene>
    <name evidence="15" type="ORF">SLEP1_g24068</name>
</gene>
<keyword evidence="3 9" id="KW-0645">Protease</keyword>
<feature type="domain" description="Peptidase S8/S53" evidence="11">
    <location>
        <begin position="124"/>
        <end position="572"/>
    </location>
</feature>
<comment type="caution">
    <text evidence="15">The sequence shown here is derived from an EMBL/GenBank/DDBJ whole genome shotgun (WGS) entry which is preliminary data.</text>
</comment>
<feature type="active site" description="Charge relay system" evidence="8 9">
    <location>
        <position position="205"/>
    </location>
</feature>
<evidence type="ECO:0000256" key="4">
    <source>
        <dbReference type="ARBA" id="ARBA00022729"/>
    </source>
</evidence>
<name>A0AAV5JPT4_9ROSI</name>
<evidence type="ECO:0008006" key="17">
    <source>
        <dbReference type="Google" id="ProtNLM"/>
    </source>
</evidence>